<dbReference type="Pfam" id="PF26002">
    <property type="entry name" value="Beta-barrel_AprE"/>
    <property type="match status" value="1"/>
</dbReference>
<dbReference type="Proteomes" id="UP000229839">
    <property type="component" value="Unassembled WGS sequence"/>
</dbReference>
<comment type="subcellular location">
    <subcellularLocation>
        <location evidence="1 9">Cell inner membrane</location>
        <topology evidence="1 9">Single-pass membrane protein</topology>
    </subcellularLocation>
</comment>
<comment type="similarity">
    <text evidence="2 9">Belongs to the membrane fusion protein (MFP) (TC 8.A.1) family.</text>
</comment>
<keyword evidence="7 9" id="KW-1133">Transmembrane helix</keyword>
<dbReference type="EMBL" id="NJGE01000027">
    <property type="protein sequence ID" value="PIT68065.1"/>
    <property type="molecule type" value="Genomic_DNA"/>
</dbReference>
<keyword evidence="8 9" id="KW-0472">Membrane</keyword>
<sequence>MADKAPYLRPLSPTLHMVVAVLVTLFLFIVIGSFIAKTEIVARGQGSVIPTAYVQLVQAQNTGRIEKILVKEGQFVHQGDLLIQLDPREALNECARVQADIAQQTLQAQIATAILTALHESDPLDEDFVTKGLAYLPVPPSGNQTARIEGEKLISAALQSLQDKLRALKAQADRVERSGATQHAQLDRLEDDRQLSQGKLKAAKSLMETKVISQAVYLERLHDFKNVEHEILTNQRRLEENAAEINTLRQQRQSLISDEIARYRQLSRETELNLQGLKAKLDSTQYHLDHLSLYAPVDGRIDDLSIHTLGGFVEAGKTLMRIVPGAGGLIVEAFFDNRDIGFLEKGQRAYIKFSAFPPERFGVIHGTVVNVGATARYDKEINNGVYAVLIKIDQDHITLNNKQLKFIPGMTVTTDVITSKRRLISYFFEPITKILEQSLKER</sequence>
<feature type="transmembrane region" description="Helical" evidence="9">
    <location>
        <begin position="15"/>
        <end position="36"/>
    </location>
</feature>
<evidence type="ECO:0000259" key="12">
    <source>
        <dbReference type="Pfam" id="PF26002"/>
    </source>
</evidence>
<evidence type="ECO:0000256" key="5">
    <source>
        <dbReference type="ARBA" id="ARBA00022519"/>
    </source>
</evidence>
<keyword evidence="10" id="KW-0175">Coiled coil</keyword>
<evidence type="ECO:0000256" key="3">
    <source>
        <dbReference type="ARBA" id="ARBA00022448"/>
    </source>
</evidence>
<evidence type="ECO:0000313" key="13">
    <source>
        <dbReference type="EMBL" id="PIT68065.1"/>
    </source>
</evidence>
<dbReference type="RefSeq" id="WP_100129580.1">
    <property type="nucleotide sequence ID" value="NZ_CADDYI010000014.1"/>
</dbReference>
<evidence type="ECO:0000256" key="4">
    <source>
        <dbReference type="ARBA" id="ARBA00022475"/>
    </source>
</evidence>
<evidence type="ECO:0000256" key="10">
    <source>
        <dbReference type="SAM" id="Coils"/>
    </source>
</evidence>
<dbReference type="Gene3D" id="2.40.30.170">
    <property type="match status" value="1"/>
</dbReference>
<dbReference type="GO" id="GO:0005886">
    <property type="term" value="C:plasma membrane"/>
    <property type="evidence" value="ECO:0007669"/>
    <property type="project" value="UniProtKB-SubCell"/>
</dbReference>
<evidence type="ECO:0000256" key="6">
    <source>
        <dbReference type="ARBA" id="ARBA00022692"/>
    </source>
</evidence>
<dbReference type="Gene3D" id="2.40.50.100">
    <property type="match status" value="1"/>
</dbReference>
<dbReference type="InterPro" id="IPR050739">
    <property type="entry name" value="MFP"/>
</dbReference>
<dbReference type="InterPro" id="IPR058982">
    <property type="entry name" value="Beta-barrel_AprE"/>
</dbReference>
<evidence type="ECO:0000256" key="1">
    <source>
        <dbReference type="ARBA" id="ARBA00004377"/>
    </source>
</evidence>
<reference evidence="13 14" key="1">
    <citation type="submission" date="2017-06" db="EMBL/GenBank/DDBJ databases">
        <title>Draft genome of Bartonella tribocorum strain L103, isolated from a rodent in Laos.</title>
        <authorList>
            <person name="Hadjadj L."/>
            <person name="Jiyipong T."/>
            <person name="Morand S."/>
            <person name="Diene S.M."/>
            <person name="Rolain J.-M."/>
        </authorList>
    </citation>
    <scope>NUCLEOTIDE SEQUENCE [LARGE SCALE GENOMIC DNA]</scope>
    <source>
        <strain evidence="13 14">L103</strain>
    </source>
</reference>
<dbReference type="OrthoDB" id="9810980at2"/>
<feature type="domain" description="Multidrug resistance protein MdtA-like barrel-sandwich hybrid" evidence="11">
    <location>
        <begin position="57"/>
        <end position="323"/>
    </location>
</feature>
<dbReference type="InterPro" id="IPR010129">
    <property type="entry name" value="T1SS_HlyD"/>
</dbReference>
<protein>
    <recommendedName>
        <fullName evidence="9">Membrane fusion protein (MFP) family protein</fullName>
    </recommendedName>
</protein>
<dbReference type="Gene3D" id="1.10.287.470">
    <property type="entry name" value="Helix hairpin bin"/>
    <property type="match status" value="1"/>
</dbReference>
<name>A0A2N9Y8N2_9HYPH</name>
<evidence type="ECO:0000313" key="14">
    <source>
        <dbReference type="Proteomes" id="UP000229839"/>
    </source>
</evidence>
<dbReference type="AlphaFoldDB" id="A0A2N9Y8N2"/>
<evidence type="ECO:0000256" key="7">
    <source>
        <dbReference type="ARBA" id="ARBA00022989"/>
    </source>
</evidence>
<evidence type="ECO:0000256" key="2">
    <source>
        <dbReference type="ARBA" id="ARBA00009477"/>
    </source>
</evidence>
<proteinExistence type="inferred from homology"/>
<dbReference type="InterPro" id="IPR058625">
    <property type="entry name" value="MdtA-like_BSH"/>
</dbReference>
<gene>
    <name evidence="13" type="ORF">CER18_08480</name>
</gene>
<keyword evidence="3 9" id="KW-0813">Transport</keyword>
<dbReference type="Pfam" id="PF25917">
    <property type="entry name" value="BSH_RND"/>
    <property type="match status" value="1"/>
</dbReference>
<evidence type="ECO:0000256" key="8">
    <source>
        <dbReference type="ARBA" id="ARBA00023136"/>
    </source>
</evidence>
<evidence type="ECO:0000259" key="11">
    <source>
        <dbReference type="Pfam" id="PF25917"/>
    </source>
</evidence>
<dbReference type="GO" id="GO:0015031">
    <property type="term" value="P:protein transport"/>
    <property type="evidence" value="ECO:0007669"/>
    <property type="project" value="InterPro"/>
</dbReference>
<organism evidence="13 14">
    <name type="scientific">Bartonella tribocorum</name>
    <dbReference type="NCBI Taxonomy" id="85701"/>
    <lineage>
        <taxon>Bacteria</taxon>
        <taxon>Pseudomonadati</taxon>
        <taxon>Pseudomonadota</taxon>
        <taxon>Alphaproteobacteria</taxon>
        <taxon>Hyphomicrobiales</taxon>
        <taxon>Bartonellaceae</taxon>
        <taxon>Bartonella</taxon>
    </lineage>
</organism>
<dbReference type="NCBIfam" id="TIGR01843">
    <property type="entry name" value="type_I_hlyD"/>
    <property type="match status" value="1"/>
</dbReference>
<keyword evidence="5 9" id="KW-0997">Cell inner membrane</keyword>
<feature type="coiled-coil region" evidence="10">
    <location>
        <begin position="151"/>
        <end position="206"/>
    </location>
</feature>
<keyword evidence="4 9" id="KW-1003">Cell membrane</keyword>
<feature type="coiled-coil region" evidence="10">
    <location>
        <begin position="238"/>
        <end position="280"/>
    </location>
</feature>
<feature type="domain" description="AprE-like beta-barrel" evidence="12">
    <location>
        <begin position="329"/>
        <end position="418"/>
    </location>
</feature>
<dbReference type="PRINTS" id="PR01490">
    <property type="entry name" value="RTXTOXIND"/>
</dbReference>
<evidence type="ECO:0000256" key="9">
    <source>
        <dbReference type="RuleBase" id="RU365093"/>
    </source>
</evidence>
<keyword evidence="6 9" id="KW-0812">Transmembrane</keyword>
<dbReference type="PANTHER" id="PTHR30386">
    <property type="entry name" value="MEMBRANE FUSION SUBUNIT OF EMRAB-TOLC MULTIDRUG EFFLUX PUMP"/>
    <property type="match status" value="1"/>
</dbReference>
<dbReference type="PANTHER" id="PTHR30386:SF26">
    <property type="entry name" value="TRANSPORT PROTEIN COMB"/>
    <property type="match status" value="1"/>
</dbReference>
<dbReference type="SUPFAM" id="SSF111369">
    <property type="entry name" value="HlyD-like secretion proteins"/>
    <property type="match status" value="2"/>
</dbReference>
<comment type="caution">
    <text evidence="13">The sequence shown here is derived from an EMBL/GenBank/DDBJ whole genome shotgun (WGS) entry which is preliminary data.</text>
</comment>
<accession>A0A2N9Y8N2</accession>